<evidence type="ECO:0000313" key="1">
    <source>
        <dbReference type="EMBL" id="EKF21015.1"/>
    </source>
</evidence>
<evidence type="ECO:0000313" key="2">
    <source>
        <dbReference type="Proteomes" id="UP000006786"/>
    </source>
</evidence>
<sequence length="123" mass="13687">MDTLGARYAVACGIEEHLRFPTRFLGLKKETIELEHPGGGQFTRPSWDFAACNTVGDKMYAALGLYERLRRRRFAGDWDDAKRVSGDQFLNNCSEGAAGEFSTDVVYPEQRGMSIVASGVFLD</sequence>
<comment type="caution">
    <text evidence="1">The sequence shown here is derived from an EMBL/GenBank/DDBJ whole genome shotgun (WGS) entry which is preliminary data.</text>
</comment>
<dbReference type="PATRIC" id="fig|391937.3.peg.315"/>
<reference evidence="1 2" key="1">
    <citation type="journal article" date="2012" name="J. Bacteriol.">
        <title>Genome Sequence of Nitratireductor pacificus Type Strain pht-3B.</title>
        <authorList>
            <person name="Lai Q."/>
            <person name="Li G."/>
            <person name="Shao Z."/>
        </authorList>
    </citation>
    <scope>NUCLEOTIDE SEQUENCE [LARGE SCALE GENOMIC DNA]</scope>
    <source>
        <strain evidence="2">pht-3B</strain>
    </source>
</reference>
<dbReference type="EMBL" id="AMRM01000001">
    <property type="protein sequence ID" value="EKF21015.1"/>
    <property type="molecule type" value="Genomic_DNA"/>
</dbReference>
<organism evidence="1 2">
    <name type="scientific">Nitratireductor pacificus pht-3B</name>
    <dbReference type="NCBI Taxonomy" id="391937"/>
    <lineage>
        <taxon>Bacteria</taxon>
        <taxon>Pseudomonadati</taxon>
        <taxon>Pseudomonadota</taxon>
        <taxon>Alphaproteobacteria</taxon>
        <taxon>Hyphomicrobiales</taxon>
        <taxon>Phyllobacteriaceae</taxon>
        <taxon>Nitratireductor</taxon>
    </lineage>
</organism>
<dbReference type="AlphaFoldDB" id="K2MJW5"/>
<gene>
    <name evidence="1" type="ORF">NA2_01515</name>
</gene>
<name>K2MJW5_9HYPH</name>
<protein>
    <submittedName>
        <fullName evidence="1">Uncharacterized protein</fullName>
    </submittedName>
</protein>
<proteinExistence type="predicted"/>
<dbReference type="Proteomes" id="UP000006786">
    <property type="component" value="Unassembled WGS sequence"/>
</dbReference>
<keyword evidence="2" id="KW-1185">Reference proteome</keyword>
<dbReference type="OrthoDB" id="1171174at2"/>
<dbReference type="RefSeq" id="WP_008593392.1">
    <property type="nucleotide sequence ID" value="NZ_AMRM01000001.1"/>
</dbReference>
<accession>K2MJW5</accession>